<protein>
    <recommendedName>
        <fullName evidence="3">STAS domain-containing protein</fullName>
    </recommendedName>
</protein>
<evidence type="ECO:0000313" key="1">
    <source>
        <dbReference type="EMBL" id="GMS81424.1"/>
    </source>
</evidence>
<feature type="non-terminal residue" evidence="1">
    <location>
        <position position="134"/>
    </location>
</feature>
<evidence type="ECO:0000313" key="2">
    <source>
        <dbReference type="Proteomes" id="UP001432027"/>
    </source>
</evidence>
<reference evidence="1" key="1">
    <citation type="submission" date="2023-10" db="EMBL/GenBank/DDBJ databases">
        <title>Genome assembly of Pristionchus species.</title>
        <authorList>
            <person name="Yoshida K."/>
            <person name="Sommer R.J."/>
        </authorList>
    </citation>
    <scope>NUCLEOTIDE SEQUENCE</scope>
    <source>
        <strain evidence="1">RS0144</strain>
    </source>
</reference>
<sequence length="134" mass="15671">MDHGWIPRPQKTAYSVSFGGVLTQEFDAGTSGEAISFVHSLFARLHLKELRLHYVRPEHDTLRPFYEFINDGCTFDRLVVRINRLAMVTERIHELVMKAEKKVVIDLAGVHLTRDEFLSFARPVQFVWLRCWNQ</sequence>
<organism evidence="1 2">
    <name type="scientific">Pristionchus entomophagus</name>
    <dbReference type="NCBI Taxonomy" id="358040"/>
    <lineage>
        <taxon>Eukaryota</taxon>
        <taxon>Metazoa</taxon>
        <taxon>Ecdysozoa</taxon>
        <taxon>Nematoda</taxon>
        <taxon>Chromadorea</taxon>
        <taxon>Rhabditida</taxon>
        <taxon>Rhabditina</taxon>
        <taxon>Diplogasteromorpha</taxon>
        <taxon>Diplogasteroidea</taxon>
        <taxon>Neodiplogasteridae</taxon>
        <taxon>Pristionchus</taxon>
    </lineage>
</organism>
<keyword evidence="2" id="KW-1185">Reference proteome</keyword>
<evidence type="ECO:0008006" key="3">
    <source>
        <dbReference type="Google" id="ProtNLM"/>
    </source>
</evidence>
<gene>
    <name evidence="1" type="ORF">PENTCL1PPCAC_3599</name>
</gene>
<proteinExistence type="predicted"/>
<comment type="caution">
    <text evidence="1">The sequence shown here is derived from an EMBL/GenBank/DDBJ whole genome shotgun (WGS) entry which is preliminary data.</text>
</comment>
<accession>A0AAV5SF04</accession>
<dbReference type="Proteomes" id="UP001432027">
    <property type="component" value="Unassembled WGS sequence"/>
</dbReference>
<dbReference type="AlphaFoldDB" id="A0AAV5SF04"/>
<name>A0AAV5SF04_9BILA</name>
<dbReference type="EMBL" id="BTSX01000001">
    <property type="protein sequence ID" value="GMS81424.1"/>
    <property type="molecule type" value="Genomic_DNA"/>
</dbReference>